<evidence type="ECO:0000313" key="3">
    <source>
        <dbReference type="Proteomes" id="UP000482487"/>
    </source>
</evidence>
<keyword evidence="1" id="KW-0732">Signal</keyword>
<keyword evidence="3" id="KW-1185">Reference proteome</keyword>
<reference evidence="2 3" key="1">
    <citation type="submission" date="2020-01" db="EMBL/GenBank/DDBJ databases">
        <title>Genome sequence of Desulfovibrio aerotolerans DSM 16695(T).</title>
        <authorList>
            <person name="Karnachuk O."/>
            <person name="Avakyan M."/>
            <person name="Mardanov A."/>
            <person name="Kadnikov V."/>
            <person name="Ravin N."/>
        </authorList>
    </citation>
    <scope>NUCLEOTIDE SEQUENCE [LARGE SCALE GENOMIC DNA]</scope>
    <source>
        <strain evidence="2 3">DSM 16695</strain>
    </source>
</reference>
<dbReference type="EMBL" id="WVUD01000006">
    <property type="protein sequence ID" value="MYL82611.1"/>
    <property type="molecule type" value="Genomic_DNA"/>
</dbReference>
<feature type="chain" id="PRO_5028910525" evidence="1">
    <location>
        <begin position="26"/>
        <end position="151"/>
    </location>
</feature>
<dbReference type="OrthoDB" id="5456454at2"/>
<evidence type="ECO:0000313" key="2">
    <source>
        <dbReference type="EMBL" id="MYL82611.1"/>
    </source>
</evidence>
<proteinExistence type="predicted"/>
<gene>
    <name evidence="2" type="ORF">GTA51_05610</name>
</gene>
<name>A0A7C9N0Y4_9BACT</name>
<comment type="caution">
    <text evidence="2">The sequence shown here is derived from an EMBL/GenBank/DDBJ whole genome shotgun (WGS) entry which is preliminary data.</text>
</comment>
<sequence length="151" mass="16256">MLSTAIRLALLCALAACLLPRPAEAATPELVGGPCRYDVFAGTATFVTVRAWQPRSPNEGIPTPYPPLAVTYRFTPSAPITGEPLYQPDATHTLTLANSMPPGPRFVAKYAIAPGKTVPCELHIIRQGTCTPVIHVFPGIDRTDYFEQTGH</sequence>
<dbReference type="AlphaFoldDB" id="A0A7C9N0Y4"/>
<feature type="signal peptide" evidence="1">
    <location>
        <begin position="1"/>
        <end position="25"/>
    </location>
</feature>
<protein>
    <submittedName>
        <fullName evidence="2">Uncharacterized protein</fullName>
    </submittedName>
</protein>
<organism evidence="2 3">
    <name type="scientific">Solidesulfovibrio aerotolerans</name>
    <dbReference type="NCBI Taxonomy" id="295255"/>
    <lineage>
        <taxon>Bacteria</taxon>
        <taxon>Pseudomonadati</taxon>
        <taxon>Thermodesulfobacteriota</taxon>
        <taxon>Desulfovibrionia</taxon>
        <taxon>Desulfovibrionales</taxon>
        <taxon>Desulfovibrionaceae</taxon>
        <taxon>Solidesulfovibrio</taxon>
    </lineage>
</organism>
<dbReference type="RefSeq" id="WP_160959389.1">
    <property type="nucleotide sequence ID" value="NZ_WVUD01000006.1"/>
</dbReference>
<dbReference type="Proteomes" id="UP000482487">
    <property type="component" value="Unassembled WGS sequence"/>
</dbReference>
<evidence type="ECO:0000256" key="1">
    <source>
        <dbReference type="SAM" id="SignalP"/>
    </source>
</evidence>
<accession>A0A7C9N0Y4</accession>